<evidence type="ECO:0000256" key="1">
    <source>
        <dbReference type="SAM" id="MobiDB-lite"/>
    </source>
</evidence>
<comment type="caution">
    <text evidence="2">The sequence shown here is derived from an EMBL/GenBank/DDBJ whole genome shotgun (WGS) entry which is preliminary data.</text>
</comment>
<dbReference type="EMBL" id="JAGKQM010002570">
    <property type="protein sequence ID" value="KAH0849291.1"/>
    <property type="molecule type" value="Genomic_DNA"/>
</dbReference>
<keyword evidence="3" id="KW-1185">Reference proteome</keyword>
<feature type="non-terminal residue" evidence="2">
    <location>
        <position position="1"/>
    </location>
</feature>
<dbReference type="Proteomes" id="UP000824890">
    <property type="component" value="Unassembled WGS sequence"/>
</dbReference>
<proteinExistence type="predicted"/>
<protein>
    <submittedName>
        <fullName evidence="2">Uncharacterized protein</fullName>
    </submittedName>
</protein>
<feature type="region of interest" description="Disordered" evidence="1">
    <location>
        <begin position="43"/>
        <end position="74"/>
    </location>
</feature>
<evidence type="ECO:0000313" key="2">
    <source>
        <dbReference type="EMBL" id="KAH0849291.1"/>
    </source>
</evidence>
<evidence type="ECO:0000313" key="3">
    <source>
        <dbReference type="Proteomes" id="UP000824890"/>
    </source>
</evidence>
<sequence length="115" mass="12979">SNQVTRLACVEQRERESIQISFLVFSFSLSDITRFELVKVKQRDLSATNDESPPRPHPFDEEDEEIVNPFSKGGGRFPAASRPVGFAKASMLLLIFPWIPSMTLHRNKESLLTGS</sequence>
<gene>
    <name evidence="2" type="ORF">HID58_091385</name>
</gene>
<organism evidence="2 3">
    <name type="scientific">Brassica napus</name>
    <name type="common">Rape</name>
    <dbReference type="NCBI Taxonomy" id="3708"/>
    <lineage>
        <taxon>Eukaryota</taxon>
        <taxon>Viridiplantae</taxon>
        <taxon>Streptophyta</taxon>
        <taxon>Embryophyta</taxon>
        <taxon>Tracheophyta</taxon>
        <taxon>Spermatophyta</taxon>
        <taxon>Magnoliopsida</taxon>
        <taxon>eudicotyledons</taxon>
        <taxon>Gunneridae</taxon>
        <taxon>Pentapetalae</taxon>
        <taxon>rosids</taxon>
        <taxon>malvids</taxon>
        <taxon>Brassicales</taxon>
        <taxon>Brassicaceae</taxon>
        <taxon>Brassiceae</taxon>
        <taxon>Brassica</taxon>
    </lineage>
</organism>
<name>A0ABQ7X043_BRANA</name>
<accession>A0ABQ7X043</accession>
<reference evidence="2 3" key="1">
    <citation type="submission" date="2021-05" db="EMBL/GenBank/DDBJ databases">
        <title>Genome Assembly of Synthetic Allotetraploid Brassica napus Reveals Homoeologous Exchanges between Subgenomes.</title>
        <authorList>
            <person name="Davis J.T."/>
        </authorList>
    </citation>
    <scope>NUCLEOTIDE SEQUENCE [LARGE SCALE GENOMIC DNA]</scope>
    <source>
        <strain evidence="3">cv. Da-Ae</strain>
        <tissue evidence="2">Seedling</tissue>
    </source>
</reference>